<protein>
    <submittedName>
        <fullName evidence="2">Uncharacterized protein</fullName>
    </submittedName>
</protein>
<evidence type="ECO:0000256" key="1">
    <source>
        <dbReference type="SAM" id="MobiDB-lite"/>
    </source>
</evidence>
<reference evidence="3" key="1">
    <citation type="journal article" date="2019" name="Int. J. Syst. Evol. Microbiol.">
        <title>The Global Catalogue of Microorganisms (GCM) 10K type strain sequencing project: providing services to taxonomists for standard genome sequencing and annotation.</title>
        <authorList>
            <consortium name="The Broad Institute Genomics Platform"/>
            <consortium name="The Broad Institute Genome Sequencing Center for Infectious Disease"/>
            <person name="Wu L."/>
            <person name="Ma J."/>
        </authorList>
    </citation>
    <scope>NUCLEOTIDE SEQUENCE [LARGE SCALE GENOMIC DNA]</scope>
    <source>
        <strain evidence="3">CGMCC 1.12990</strain>
    </source>
</reference>
<name>A0ABQ1WNI0_9BACT</name>
<dbReference type="Proteomes" id="UP000601361">
    <property type="component" value="Unassembled WGS sequence"/>
</dbReference>
<organism evidence="2 3">
    <name type="scientific">Hymenobacter glacieicola</name>
    <dbReference type="NCBI Taxonomy" id="1562124"/>
    <lineage>
        <taxon>Bacteria</taxon>
        <taxon>Pseudomonadati</taxon>
        <taxon>Bacteroidota</taxon>
        <taxon>Cytophagia</taxon>
        <taxon>Cytophagales</taxon>
        <taxon>Hymenobacteraceae</taxon>
        <taxon>Hymenobacter</taxon>
    </lineage>
</organism>
<keyword evidence="3" id="KW-1185">Reference proteome</keyword>
<evidence type="ECO:0000313" key="2">
    <source>
        <dbReference type="EMBL" id="GGG38806.1"/>
    </source>
</evidence>
<feature type="region of interest" description="Disordered" evidence="1">
    <location>
        <begin position="1"/>
        <end position="20"/>
    </location>
</feature>
<comment type="caution">
    <text evidence="2">The sequence shown here is derived from an EMBL/GenBank/DDBJ whole genome shotgun (WGS) entry which is preliminary data.</text>
</comment>
<gene>
    <name evidence="2" type="ORF">GCM10011378_13870</name>
</gene>
<accession>A0ABQ1WNI0</accession>
<proteinExistence type="predicted"/>
<evidence type="ECO:0000313" key="3">
    <source>
        <dbReference type="Proteomes" id="UP000601361"/>
    </source>
</evidence>
<sequence>MATDMGMGTATAEAKGATNQRQLSVKKGFYYPWKPFLPYGGPRWKVVGG</sequence>
<dbReference type="EMBL" id="BMGS01000003">
    <property type="protein sequence ID" value="GGG38806.1"/>
    <property type="molecule type" value="Genomic_DNA"/>
</dbReference>